<dbReference type="Proteomes" id="UP000030905">
    <property type="component" value="Chromosome"/>
</dbReference>
<dbReference type="PATRIC" id="fig|1262449.7.peg.4079"/>
<protein>
    <submittedName>
        <fullName evidence="1">Uncharacterized protein</fullName>
    </submittedName>
</protein>
<organism evidence="1 4">
    <name type="scientific">Clostridium pasteurianum DSM 525 = ATCC 6013</name>
    <dbReference type="NCBI Taxonomy" id="1262449"/>
    <lineage>
        <taxon>Bacteria</taxon>
        <taxon>Bacillati</taxon>
        <taxon>Bacillota</taxon>
        <taxon>Clostridia</taxon>
        <taxon>Eubacteriales</taxon>
        <taxon>Clostridiaceae</taxon>
        <taxon>Clostridium</taxon>
    </lineage>
</organism>
<evidence type="ECO:0000313" key="1">
    <source>
        <dbReference type="EMBL" id="AJA54067.1"/>
    </source>
</evidence>
<reference evidence="1 4" key="1">
    <citation type="journal article" date="2015" name="Genome Announc.">
        <title>Complete Genome Sequence of the Nitrogen-Fixing and Solvent-Producing Clostridium pasteurianum DSM 525.</title>
        <authorList>
            <person name="Poehlein A."/>
            <person name="Grosse-Honebrink A."/>
            <person name="Zhang Y."/>
            <person name="Minton N.P."/>
            <person name="Daniel R."/>
        </authorList>
    </citation>
    <scope>NUCLEOTIDE SEQUENCE [LARGE SCALE GENOMIC DNA]</scope>
    <source>
        <strain evidence="1">DSM 525</strain>
        <strain evidence="4">DSM 525 / ATCC 6013</strain>
    </source>
</reference>
<evidence type="ECO:0000313" key="3">
    <source>
        <dbReference type="Proteomes" id="UP000028042"/>
    </source>
</evidence>
<keyword evidence="4" id="KW-1185">Reference proteome</keyword>
<proteinExistence type="predicted"/>
<dbReference type="EMBL" id="JPGY02000001">
    <property type="protein sequence ID" value="KRU13908.1"/>
    <property type="molecule type" value="Genomic_DNA"/>
</dbReference>
<dbReference type="AlphaFoldDB" id="A0A0H3J988"/>
<accession>A0A0H3J988</accession>
<evidence type="ECO:0000313" key="4">
    <source>
        <dbReference type="Proteomes" id="UP000030905"/>
    </source>
</evidence>
<name>A0A0H3J988_CLOPA</name>
<dbReference type="Proteomes" id="UP000028042">
    <property type="component" value="Unassembled WGS sequence"/>
</dbReference>
<reference evidence="2 3" key="3">
    <citation type="journal article" name="Genome Announc.">
        <title>Improved Draft Genome Sequence of Clostridium pasteurianum Strain ATCC 6013 (DSM 525) Using a Hybrid Next-Generation Sequencing Approach.</title>
        <authorList>
            <person name="Pyne M.E."/>
            <person name="Utturkar S."/>
            <person name="Brown S.D."/>
            <person name="Moo-Young M."/>
            <person name="Chung D.A."/>
            <person name="Chou C.P."/>
        </authorList>
    </citation>
    <scope>NUCLEOTIDE SEQUENCE [LARGE SCALE GENOMIC DNA]</scope>
    <source>
        <strain evidence="2 3">ATCC 6013</strain>
    </source>
</reference>
<dbReference type="RefSeq" id="WP_257786224.1">
    <property type="nucleotide sequence ID" value="NZ_ANZB01000006.1"/>
</dbReference>
<dbReference type="KEGG" id="cpat:CLPA_c40500"/>
<dbReference type="EMBL" id="CP009268">
    <property type="protein sequence ID" value="AJA54067.1"/>
    <property type="molecule type" value="Genomic_DNA"/>
</dbReference>
<evidence type="ECO:0000313" key="2">
    <source>
        <dbReference type="EMBL" id="KRU13908.1"/>
    </source>
</evidence>
<dbReference type="KEGG" id="cpae:CPAST_c40500"/>
<gene>
    <name evidence="1" type="ORF">CLPA_c40500</name>
    <name evidence="2" type="ORF">CP6013_03164</name>
</gene>
<dbReference type="GeneID" id="93076358"/>
<reference evidence="2" key="2">
    <citation type="submission" date="2015-10" db="EMBL/GenBank/DDBJ databases">
        <title>Improved Draft Genome Sequence of Clostridium pasteurianum Strain ATCC 6013 (DSM 525) Using a Hybrid Next-Generation Sequencing Approach.</title>
        <authorList>
            <person name="Pyne M.E."/>
            <person name="Utturkar S.M."/>
            <person name="Brown S.D."/>
            <person name="Moo-Young M."/>
            <person name="Chung D.A."/>
            <person name="Chou P.C."/>
        </authorList>
    </citation>
    <scope>NUCLEOTIDE SEQUENCE</scope>
    <source>
        <strain evidence="2">ATCC 6013</strain>
    </source>
</reference>
<sequence length="41" mass="4612">MKEFYGGVSLAARISFMVKSENEEKATDIVFDDIEGMQLVL</sequence>